<evidence type="ECO:0000259" key="1">
    <source>
        <dbReference type="Pfam" id="PF13175"/>
    </source>
</evidence>
<dbReference type="InterPro" id="IPR041685">
    <property type="entry name" value="AAA_GajA/Old/RecF-like"/>
</dbReference>
<dbReference type="InterPro" id="IPR027417">
    <property type="entry name" value="P-loop_NTPase"/>
</dbReference>
<dbReference type="EMBL" id="JBHFNS010000014">
    <property type="protein sequence ID" value="MFB2933885.1"/>
    <property type="molecule type" value="Genomic_DNA"/>
</dbReference>
<dbReference type="SUPFAM" id="SSF52540">
    <property type="entry name" value="P-loop containing nucleoside triphosphate hydrolases"/>
    <property type="match status" value="1"/>
</dbReference>
<evidence type="ECO:0000259" key="2">
    <source>
        <dbReference type="Pfam" id="PF13304"/>
    </source>
</evidence>
<dbReference type="PIRSF" id="PIRSF029347">
    <property type="entry name" value="RecF"/>
    <property type="match status" value="1"/>
</dbReference>
<dbReference type="InterPro" id="IPR003959">
    <property type="entry name" value="ATPase_AAA_core"/>
</dbReference>
<dbReference type="Proteomes" id="UP001576776">
    <property type="component" value="Unassembled WGS sequence"/>
</dbReference>
<comment type="caution">
    <text evidence="3">The sequence shown here is derived from an EMBL/GenBank/DDBJ whole genome shotgun (WGS) entry which is preliminary data.</text>
</comment>
<proteinExistence type="predicted"/>
<accession>A0ABV4Y7I0</accession>
<gene>
    <name evidence="3" type="ORF">ACE1B6_01265</name>
</gene>
<evidence type="ECO:0000313" key="3">
    <source>
        <dbReference type="EMBL" id="MFB2933885.1"/>
    </source>
</evidence>
<dbReference type="Pfam" id="PF13175">
    <property type="entry name" value="AAA_15"/>
    <property type="match status" value="1"/>
</dbReference>
<organism evidence="3 4">
    <name type="scientific">Floridaenema fluviatile BLCC-F154</name>
    <dbReference type="NCBI Taxonomy" id="3153640"/>
    <lineage>
        <taxon>Bacteria</taxon>
        <taxon>Bacillati</taxon>
        <taxon>Cyanobacteriota</taxon>
        <taxon>Cyanophyceae</taxon>
        <taxon>Oscillatoriophycideae</taxon>
        <taxon>Aerosakkonematales</taxon>
        <taxon>Aerosakkonemataceae</taxon>
        <taxon>Floridanema</taxon>
        <taxon>Floridanema fluviatile</taxon>
    </lineage>
</organism>
<dbReference type="PANTHER" id="PTHR40396:SF1">
    <property type="entry name" value="ATPASE AAA-TYPE CORE DOMAIN-CONTAINING PROTEIN"/>
    <property type="match status" value="1"/>
</dbReference>
<evidence type="ECO:0000313" key="4">
    <source>
        <dbReference type="Proteomes" id="UP001576776"/>
    </source>
</evidence>
<keyword evidence="4" id="KW-1185">Reference proteome</keyword>
<dbReference type="InterPro" id="IPR014555">
    <property type="entry name" value="RecF-like"/>
</dbReference>
<feature type="domain" description="ATPase AAA-type core" evidence="2">
    <location>
        <begin position="288"/>
        <end position="358"/>
    </location>
</feature>
<dbReference type="Gene3D" id="3.40.50.300">
    <property type="entry name" value="P-loop containing nucleotide triphosphate hydrolases"/>
    <property type="match status" value="1"/>
</dbReference>
<sequence>MLKQLTLENWKSFRHAVLPIDPLTILIGTNASGKSNALEALEFLKRTVSGKGFEAALAGDITLPPIRGGIEWATLKPEPYFRLQVLVQGENETTDYLYNLMLKTVNIVELWSESIVRIRRKNNHESQEELVLFVTEEIPGNSPGIFVEIYHPEPEKKGKIYQQFRRSKSILSQVKAVDLAEEIVRGIKLVSEALENVFILDPIPTKMRGYSPLSNSLEIDASNIAGVLAALPEEQRLKIENILSTYVKDLPEKDIHKVWVETVGRFNSDAMLYCEELWAKNQPPMLIDARGMSDGTLRFLAILTALLVLPEGSQLVIEDVDNGLHPSRSELLVKMLRELGEQRRIDILATTHNPALLDALGAEIVPFIVVTHRDSETGESELTLLENVENFSKLFASASLGKLTVNGAIERNLSRKN</sequence>
<dbReference type="Pfam" id="PF13304">
    <property type="entry name" value="AAA_21"/>
    <property type="match status" value="1"/>
</dbReference>
<reference evidence="3 4" key="1">
    <citation type="submission" date="2024-09" db="EMBL/GenBank/DDBJ databases">
        <title>Floridaenema gen nov. (Aerosakkonemataceae, Aerosakkonematales ord. nov., Cyanobacteria) from benthic tropical and subtropical fresh waters, with the description of four new species.</title>
        <authorList>
            <person name="Moretto J.A."/>
            <person name="Berthold D.E."/>
            <person name="Lefler F.W."/>
            <person name="Huang I.-S."/>
            <person name="Laughinghouse H. IV."/>
        </authorList>
    </citation>
    <scope>NUCLEOTIDE SEQUENCE [LARGE SCALE GENOMIC DNA]</scope>
    <source>
        <strain evidence="3 4">BLCC-F154</strain>
    </source>
</reference>
<name>A0ABV4Y7I0_9CYAN</name>
<dbReference type="RefSeq" id="WP_413255419.1">
    <property type="nucleotide sequence ID" value="NZ_JBHFNS010000014.1"/>
</dbReference>
<protein>
    <submittedName>
        <fullName evidence="3">AAA family ATPase</fullName>
    </submittedName>
</protein>
<feature type="domain" description="Endonuclease GajA/Old nuclease/RecF-like AAA" evidence="1">
    <location>
        <begin position="1"/>
        <end position="48"/>
    </location>
</feature>
<dbReference type="PANTHER" id="PTHR40396">
    <property type="entry name" value="ATPASE-LIKE PROTEIN"/>
    <property type="match status" value="1"/>
</dbReference>